<proteinExistence type="predicted"/>
<accession>A0A1R4GP34</accession>
<keyword evidence="2" id="KW-1185">Reference proteome</keyword>
<evidence type="ECO:0000313" key="2">
    <source>
        <dbReference type="Proteomes" id="UP000188357"/>
    </source>
</evidence>
<dbReference type="AlphaFoldDB" id="A0A1R4GP34"/>
<reference evidence="1 2" key="1">
    <citation type="submission" date="2017-02" db="EMBL/GenBank/DDBJ databases">
        <authorList>
            <person name="Peterson S.W."/>
        </authorList>
    </citation>
    <scope>NUCLEOTIDE SEQUENCE [LARGE SCALE GENOMIC DNA]</scope>
    <source>
        <strain evidence="1">Psychrobacter_piechaudii</strain>
    </source>
</reference>
<dbReference type="EMBL" id="FUGE01000102">
    <property type="protein sequence ID" value="SJM69951.1"/>
    <property type="molecule type" value="Genomic_DNA"/>
</dbReference>
<organism evidence="1 2">
    <name type="scientific">Psychrobacter piechaudii</name>
    <dbReference type="NCBI Taxonomy" id="1945521"/>
    <lineage>
        <taxon>Bacteria</taxon>
        <taxon>Pseudomonadati</taxon>
        <taxon>Pseudomonadota</taxon>
        <taxon>Gammaproteobacteria</taxon>
        <taxon>Moraxellales</taxon>
        <taxon>Moraxellaceae</taxon>
        <taxon>Psychrobacter</taxon>
    </lineage>
</organism>
<name>A0A1R4GP34_9GAMM</name>
<protein>
    <submittedName>
        <fullName evidence="1">Uncharacterized protein</fullName>
    </submittedName>
</protein>
<evidence type="ECO:0000313" key="1">
    <source>
        <dbReference type="EMBL" id="SJM69951.1"/>
    </source>
</evidence>
<sequence length="40" mass="4636">MAQVEGNESHDKNRGLVRTESYLNEVSYFEYGCFDCESID</sequence>
<dbReference type="Proteomes" id="UP000188357">
    <property type="component" value="Unassembled WGS sequence"/>
</dbReference>
<gene>
    <name evidence="1" type="ORF">A1232T_00868</name>
</gene>